<comment type="similarity">
    <text evidence="1">Belongs to the short-chain dehydrogenases/reductases (SDR) family.</text>
</comment>
<dbReference type="PROSITE" id="PS00061">
    <property type="entry name" value="ADH_SHORT"/>
    <property type="match status" value="1"/>
</dbReference>
<name>A0ABQ2CXG1_9DEIO</name>
<dbReference type="NCBIfam" id="NF006073">
    <property type="entry name" value="PRK08219.1"/>
    <property type="match status" value="1"/>
</dbReference>
<sequence length="226" mass="24361">MGMQPTILITGATGGIGLEVARTLKHAHLVLLGRNPQKLEALQEEFPEAHIQALPLTDEVAVTALMKGLPRVDAVVHCAGEVVLSSIAESNLEDWESMFQSNVLTALALTRAALPKLREARGKVVFVNSGAGLRANAQWGGYAASKFALKALADALRLEEPRVSVTTVYPGRTATDMQKQVRSMEHAVYDPEKYVRASDVAAAIKMVLDMQHPSVLEELSIRPASS</sequence>
<dbReference type="Pfam" id="PF00106">
    <property type="entry name" value="adh_short"/>
    <property type="match status" value="1"/>
</dbReference>
<proteinExistence type="inferred from homology"/>
<dbReference type="InterPro" id="IPR002347">
    <property type="entry name" value="SDR_fam"/>
</dbReference>
<feature type="domain" description="Ketoreductase" evidence="3">
    <location>
        <begin position="5"/>
        <end position="172"/>
    </location>
</feature>
<dbReference type="PANTHER" id="PTHR44196:SF1">
    <property type="entry name" value="DEHYDROGENASE_REDUCTASE SDR FAMILY MEMBER 7B"/>
    <property type="match status" value="1"/>
</dbReference>
<evidence type="ECO:0000256" key="1">
    <source>
        <dbReference type="ARBA" id="ARBA00006484"/>
    </source>
</evidence>
<reference evidence="5" key="1">
    <citation type="journal article" date="2019" name="Int. J. Syst. Evol. Microbiol.">
        <title>The Global Catalogue of Microorganisms (GCM) 10K type strain sequencing project: providing services to taxonomists for standard genome sequencing and annotation.</title>
        <authorList>
            <consortium name="The Broad Institute Genomics Platform"/>
            <consortium name="The Broad Institute Genome Sequencing Center for Infectious Disease"/>
            <person name="Wu L."/>
            <person name="Ma J."/>
        </authorList>
    </citation>
    <scope>NUCLEOTIDE SEQUENCE [LARGE SCALE GENOMIC DNA]</scope>
    <source>
        <strain evidence="5">JCM 14370</strain>
    </source>
</reference>
<dbReference type="Gene3D" id="3.40.50.720">
    <property type="entry name" value="NAD(P)-binding Rossmann-like Domain"/>
    <property type="match status" value="1"/>
</dbReference>
<evidence type="ECO:0000313" key="5">
    <source>
        <dbReference type="Proteomes" id="UP000632222"/>
    </source>
</evidence>
<dbReference type="Proteomes" id="UP000632222">
    <property type="component" value="Unassembled WGS sequence"/>
</dbReference>
<keyword evidence="2" id="KW-0560">Oxidoreductase</keyword>
<comment type="caution">
    <text evidence="4">The sequence shown here is derived from an EMBL/GenBank/DDBJ whole genome shotgun (WGS) entry which is preliminary data.</text>
</comment>
<evidence type="ECO:0000259" key="3">
    <source>
        <dbReference type="SMART" id="SM00822"/>
    </source>
</evidence>
<dbReference type="SMART" id="SM00822">
    <property type="entry name" value="PKS_KR"/>
    <property type="match status" value="1"/>
</dbReference>
<dbReference type="InterPro" id="IPR036291">
    <property type="entry name" value="NAD(P)-bd_dom_sf"/>
</dbReference>
<dbReference type="PANTHER" id="PTHR44196">
    <property type="entry name" value="DEHYDROGENASE/REDUCTASE SDR FAMILY MEMBER 7B"/>
    <property type="match status" value="1"/>
</dbReference>
<protein>
    <submittedName>
        <fullName evidence="4">Short chain dehydrogenase</fullName>
    </submittedName>
</protein>
<keyword evidence="5" id="KW-1185">Reference proteome</keyword>
<organism evidence="4 5">
    <name type="scientific">Deinococcus roseus</name>
    <dbReference type="NCBI Taxonomy" id="392414"/>
    <lineage>
        <taxon>Bacteria</taxon>
        <taxon>Thermotogati</taxon>
        <taxon>Deinococcota</taxon>
        <taxon>Deinococci</taxon>
        <taxon>Deinococcales</taxon>
        <taxon>Deinococcaceae</taxon>
        <taxon>Deinococcus</taxon>
    </lineage>
</organism>
<accession>A0ABQ2CXG1</accession>
<evidence type="ECO:0000256" key="2">
    <source>
        <dbReference type="ARBA" id="ARBA00023002"/>
    </source>
</evidence>
<dbReference type="PRINTS" id="PR00081">
    <property type="entry name" value="GDHRDH"/>
</dbReference>
<evidence type="ECO:0000313" key="4">
    <source>
        <dbReference type="EMBL" id="GGJ30707.1"/>
    </source>
</evidence>
<dbReference type="EMBL" id="BMOD01000004">
    <property type="protein sequence ID" value="GGJ30707.1"/>
    <property type="molecule type" value="Genomic_DNA"/>
</dbReference>
<dbReference type="InterPro" id="IPR057326">
    <property type="entry name" value="KR_dom"/>
</dbReference>
<gene>
    <name evidence="4" type="ORF">GCM10008938_15920</name>
</gene>
<dbReference type="InterPro" id="IPR020904">
    <property type="entry name" value="Sc_DH/Rdtase_CS"/>
</dbReference>
<dbReference type="SUPFAM" id="SSF51735">
    <property type="entry name" value="NAD(P)-binding Rossmann-fold domains"/>
    <property type="match status" value="1"/>
</dbReference>